<keyword evidence="2" id="KW-1185">Reference proteome</keyword>
<accession>A0A0N4YU74</accession>
<dbReference type="GO" id="GO:0005886">
    <property type="term" value="C:plasma membrane"/>
    <property type="evidence" value="ECO:0007669"/>
    <property type="project" value="TreeGrafter"/>
</dbReference>
<dbReference type="WBParaSite" id="NBR_0002079601-mRNA-1">
    <property type="protein sequence ID" value="NBR_0002079601-mRNA-1"/>
    <property type="gene ID" value="NBR_0002079601"/>
</dbReference>
<evidence type="ECO:0000313" key="1">
    <source>
        <dbReference type="EMBL" id="VDL84535.1"/>
    </source>
</evidence>
<name>A0A0N4YU74_NIPBR</name>
<dbReference type="Proteomes" id="UP000271162">
    <property type="component" value="Unassembled WGS sequence"/>
</dbReference>
<dbReference type="STRING" id="27835.A0A0N4YU74"/>
<dbReference type="PANTHER" id="PTHR13715:SF102">
    <property type="entry name" value="INOSITOL 1,4,5-TRISPHOSPHATE RECEPTOR"/>
    <property type="match status" value="1"/>
</dbReference>
<dbReference type="EMBL" id="UYSL01025533">
    <property type="protein sequence ID" value="VDL84535.1"/>
    <property type="molecule type" value="Genomic_DNA"/>
</dbReference>
<proteinExistence type="predicted"/>
<dbReference type="AlphaFoldDB" id="A0A0N4YU74"/>
<organism evidence="3">
    <name type="scientific">Nippostrongylus brasiliensis</name>
    <name type="common">Rat hookworm</name>
    <dbReference type="NCBI Taxonomy" id="27835"/>
    <lineage>
        <taxon>Eukaryota</taxon>
        <taxon>Metazoa</taxon>
        <taxon>Ecdysozoa</taxon>
        <taxon>Nematoda</taxon>
        <taxon>Chromadorea</taxon>
        <taxon>Rhabditida</taxon>
        <taxon>Rhabditina</taxon>
        <taxon>Rhabditomorpha</taxon>
        <taxon>Strongyloidea</taxon>
        <taxon>Heligmosomidae</taxon>
        <taxon>Nippostrongylus</taxon>
    </lineage>
</organism>
<dbReference type="GO" id="GO:0051209">
    <property type="term" value="P:release of sequestered calcium ion into cytosol"/>
    <property type="evidence" value="ECO:0007669"/>
    <property type="project" value="TreeGrafter"/>
</dbReference>
<sequence length="276" mass="31417">MIKFPAEENKIAVPASIAMPPFSTIRTAKERWQCAANSARFVGQQTLSMRNRANSLMMPGFPSQRHHTENVANVVTCYHMMIGEFKFYLLPLHSAEGSVLIQHCKTLMQNKQDNLCTRVLQTLCRMCSCSKQNFTEQGQQLRLKLLQRYFGPHGRVDRQQQMLGDDLAVKCECRLNDAGASDLVIDIIINEPSSEIFLKAMHLAKALLLEGNDKVQQSFYNRLRRKDAHEPFFKAISHRIQTAQNRLKSDMMSCNESKPKGGKNGFLFITLTLHEA</sequence>
<protein>
    <submittedName>
        <fullName evidence="3">Inositol 1,4,5-trisphosphate receptor, putative (inferred by orthology to a S. mansoni protein)</fullName>
    </submittedName>
</protein>
<dbReference type="InterPro" id="IPR015925">
    <property type="entry name" value="Ryanodine_IP3_receptor"/>
</dbReference>
<dbReference type="GO" id="GO:0070679">
    <property type="term" value="F:inositol 1,4,5 trisphosphate binding"/>
    <property type="evidence" value="ECO:0007669"/>
    <property type="project" value="TreeGrafter"/>
</dbReference>
<gene>
    <name evidence="1" type="ORF">NBR_LOCUS20797</name>
</gene>
<evidence type="ECO:0000313" key="2">
    <source>
        <dbReference type="Proteomes" id="UP000271162"/>
    </source>
</evidence>
<dbReference type="PANTHER" id="PTHR13715">
    <property type="entry name" value="RYANODINE RECEPTOR AND IP3 RECEPTOR"/>
    <property type="match status" value="1"/>
</dbReference>
<dbReference type="GO" id="GO:0005789">
    <property type="term" value="C:endoplasmic reticulum membrane"/>
    <property type="evidence" value="ECO:0007669"/>
    <property type="project" value="TreeGrafter"/>
</dbReference>
<reference evidence="3" key="1">
    <citation type="submission" date="2017-02" db="UniProtKB">
        <authorList>
            <consortium name="WormBaseParasite"/>
        </authorList>
    </citation>
    <scope>IDENTIFICATION</scope>
</reference>
<dbReference type="GO" id="GO:0035091">
    <property type="term" value="F:phosphatidylinositol binding"/>
    <property type="evidence" value="ECO:0007669"/>
    <property type="project" value="TreeGrafter"/>
</dbReference>
<dbReference type="GO" id="GO:0005220">
    <property type="term" value="F:inositol 1,4,5-trisphosphate-gated calcium channel activity"/>
    <property type="evidence" value="ECO:0007669"/>
    <property type="project" value="TreeGrafter"/>
</dbReference>
<reference evidence="1 2" key="2">
    <citation type="submission" date="2018-11" db="EMBL/GenBank/DDBJ databases">
        <authorList>
            <consortium name="Pathogen Informatics"/>
        </authorList>
    </citation>
    <scope>NUCLEOTIDE SEQUENCE [LARGE SCALE GENOMIC DNA]</scope>
</reference>
<dbReference type="GO" id="GO:0005509">
    <property type="term" value="F:calcium ion binding"/>
    <property type="evidence" value="ECO:0007669"/>
    <property type="project" value="TreeGrafter"/>
</dbReference>
<dbReference type="GO" id="GO:0030667">
    <property type="term" value="C:secretory granule membrane"/>
    <property type="evidence" value="ECO:0007669"/>
    <property type="project" value="TreeGrafter"/>
</dbReference>
<evidence type="ECO:0000313" key="3">
    <source>
        <dbReference type="WBParaSite" id="NBR_0002079601-mRNA-1"/>
    </source>
</evidence>
<dbReference type="GO" id="GO:0016529">
    <property type="term" value="C:sarcoplasmic reticulum"/>
    <property type="evidence" value="ECO:0007669"/>
    <property type="project" value="TreeGrafter"/>
</dbReference>